<dbReference type="AlphaFoldDB" id="G9QMM4"/>
<dbReference type="EMBL" id="ACWF01000120">
    <property type="protein sequence ID" value="EHL76845.1"/>
    <property type="molecule type" value="Genomic_DNA"/>
</dbReference>
<evidence type="ECO:0000256" key="2">
    <source>
        <dbReference type="ARBA" id="ARBA00022741"/>
    </source>
</evidence>
<dbReference type="GO" id="GO:0009229">
    <property type="term" value="P:thiamine diphosphate biosynthetic process"/>
    <property type="evidence" value="ECO:0007669"/>
    <property type="project" value="InterPro"/>
</dbReference>
<evidence type="ECO:0000313" key="7">
    <source>
        <dbReference type="EMBL" id="EHL76845.1"/>
    </source>
</evidence>
<dbReference type="Proteomes" id="UP000011747">
    <property type="component" value="Unassembled WGS sequence"/>
</dbReference>
<dbReference type="SUPFAM" id="SSF63862">
    <property type="entry name" value="Thiamin pyrophosphokinase, substrate-binding domain"/>
    <property type="match status" value="1"/>
</dbReference>
<dbReference type="GO" id="GO:0030975">
    <property type="term" value="F:thiamine binding"/>
    <property type="evidence" value="ECO:0007669"/>
    <property type="project" value="InterPro"/>
</dbReference>
<dbReference type="InterPro" id="IPR007371">
    <property type="entry name" value="TPK_catalytic"/>
</dbReference>
<dbReference type="PATRIC" id="fig|665952.3.peg.2348"/>
<organism evidence="7 8">
    <name type="scientific">Bacillus smithii 7_3_47FAA</name>
    <dbReference type="NCBI Taxonomy" id="665952"/>
    <lineage>
        <taxon>Bacteria</taxon>
        <taxon>Bacillati</taxon>
        <taxon>Bacillota</taxon>
        <taxon>Bacilli</taxon>
        <taxon>Bacillales</taxon>
        <taxon>Bacillaceae</taxon>
        <taxon>Bacillus</taxon>
    </lineage>
</organism>
<evidence type="ECO:0000256" key="3">
    <source>
        <dbReference type="ARBA" id="ARBA00022777"/>
    </source>
</evidence>
<evidence type="ECO:0000256" key="5">
    <source>
        <dbReference type="NCBIfam" id="TIGR01378"/>
    </source>
</evidence>
<dbReference type="Pfam" id="PF04265">
    <property type="entry name" value="TPK_B1_binding"/>
    <property type="match status" value="1"/>
</dbReference>
<dbReference type="InterPro" id="IPR006282">
    <property type="entry name" value="Thi_PPkinase"/>
</dbReference>
<name>G9QMM4_9BACI</name>
<evidence type="ECO:0000259" key="6">
    <source>
        <dbReference type="SMART" id="SM00983"/>
    </source>
</evidence>
<dbReference type="PANTHER" id="PTHR41299">
    <property type="entry name" value="THIAMINE PYROPHOSPHOKINASE"/>
    <property type="match status" value="1"/>
</dbReference>
<protein>
    <recommendedName>
        <fullName evidence="5">Thiamine diphosphokinase</fullName>
        <ecNumber evidence="5">2.7.6.2</ecNumber>
    </recommendedName>
</protein>
<proteinExistence type="predicted"/>
<dbReference type="InterPro" id="IPR007373">
    <property type="entry name" value="Thiamin_PyroPKinase_B1-bd"/>
</dbReference>
<dbReference type="HOGENOM" id="CLU_044237_1_0_9"/>
<evidence type="ECO:0000256" key="4">
    <source>
        <dbReference type="ARBA" id="ARBA00022840"/>
    </source>
</evidence>
<evidence type="ECO:0000313" key="8">
    <source>
        <dbReference type="Proteomes" id="UP000011747"/>
    </source>
</evidence>
<dbReference type="CDD" id="cd07995">
    <property type="entry name" value="TPK"/>
    <property type="match status" value="1"/>
</dbReference>
<keyword evidence="8" id="KW-1185">Reference proteome</keyword>
<reference evidence="7 8" key="1">
    <citation type="submission" date="2011-09" db="EMBL/GenBank/DDBJ databases">
        <title>The Genome Sequence of Bacillus smithii 7_3_47FAA.</title>
        <authorList>
            <consortium name="The Broad Institute Genome Sequencing Platform"/>
            <person name="Earl A."/>
            <person name="Ward D."/>
            <person name="Feldgarden M."/>
            <person name="Gevers D."/>
            <person name="Daigneault M."/>
            <person name="Strauss J."/>
            <person name="Allen-Vercoe E."/>
            <person name="Young S.K."/>
            <person name="Zeng Q."/>
            <person name="Gargeya S."/>
            <person name="Fitzgerald M."/>
            <person name="Haas B."/>
            <person name="Abouelleil A."/>
            <person name="Alvarado L."/>
            <person name="Arachchi H.M."/>
            <person name="Berlin A."/>
            <person name="Brown A."/>
            <person name="Chapman S.B."/>
            <person name="Chen Z."/>
            <person name="Dunbar C."/>
            <person name="Freedman E."/>
            <person name="Gearin G."/>
            <person name="Goldberg J."/>
            <person name="Griggs A."/>
            <person name="Gujja S."/>
            <person name="Heiman D."/>
            <person name="Howarth C."/>
            <person name="Larson L."/>
            <person name="Lui A."/>
            <person name="MacDonald P.J.P."/>
            <person name="Montmayeur A."/>
            <person name="Murphy C."/>
            <person name="Neiman D."/>
            <person name="Pearson M."/>
            <person name="Priest M."/>
            <person name="Roberts A."/>
            <person name="Saif S."/>
            <person name="Shea T."/>
            <person name="Shenoy N."/>
            <person name="Sisk P."/>
            <person name="Stolte C."/>
            <person name="Sykes S."/>
            <person name="Wortman J."/>
            <person name="Nusbaum C."/>
            <person name="Birren B."/>
        </authorList>
    </citation>
    <scope>NUCLEOTIDE SEQUENCE [LARGE SCALE GENOMIC DNA]</scope>
    <source>
        <strain evidence="7 8">7_3_47FAA</strain>
    </source>
</reference>
<dbReference type="NCBIfam" id="TIGR01378">
    <property type="entry name" value="thi_PPkinase"/>
    <property type="match status" value="1"/>
</dbReference>
<evidence type="ECO:0000256" key="1">
    <source>
        <dbReference type="ARBA" id="ARBA00022679"/>
    </source>
</evidence>
<comment type="caution">
    <text evidence="7">The sequence shown here is derived from an EMBL/GenBank/DDBJ whole genome shotgun (WGS) entry which is preliminary data.</text>
</comment>
<dbReference type="PANTHER" id="PTHR41299:SF1">
    <property type="entry name" value="THIAMINE PYROPHOSPHOKINASE"/>
    <property type="match status" value="1"/>
</dbReference>
<keyword evidence="3 7" id="KW-0418">Kinase</keyword>
<dbReference type="InterPro" id="IPR036759">
    <property type="entry name" value="TPK_catalytic_sf"/>
</dbReference>
<feature type="domain" description="Thiamin pyrophosphokinase thiamin-binding" evidence="6">
    <location>
        <begin position="143"/>
        <end position="209"/>
    </location>
</feature>
<gene>
    <name evidence="7" type="ORF">HMPREF1015_00791</name>
</gene>
<dbReference type="SUPFAM" id="SSF63999">
    <property type="entry name" value="Thiamin pyrophosphokinase, catalytic domain"/>
    <property type="match status" value="1"/>
</dbReference>
<keyword evidence="4" id="KW-0067">ATP-binding</keyword>
<sequence>MNVGIVAGGPRICIPDLKTFDEQEMYWIGVDKGVQYLLDEQIVPDLAVGDFDSIRESEWKRIKEKVRNIKKYRPEKDETDMELAIEYGVKQNPNTISLFGATGGRLDHFLANISLLVNEKWSKSSIDFKIIDRQNIISVHRPKKYEIRKLPDKPYVSFLPVNGHVEGLTLTGFKYPLHNYTAIFGSTRCISNELIEEKGTFSFTSGILMMVRSSDEMPISPAR</sequence>
<dbReference type="GO" id="GO:0004788">
    <property type="term" value="F:thiamine diphosphokinase activity"/>
    <property type="evidence" value="ECO:0007669"/>
    <property type="project" value="UniProtKB-UniRule"/>
</dbReference>
<accession>G9QMM4</accession>
<dbReference type="GO" id="GO:0006772">
    <property type="term" value="P:thiamine metabolic process"/>
    <property type="evidence" value="ECO:0007669"/>
    <property type="project" value="UniProtKB-UniRule"/>
</dbReference>
<dbReference type="EC" id="2.7.6.2" evidence="5"/>
<keyword evidence="1" id="KW-0808">Transferase</keyword>
<dbReference type="RefSeq" id="WP_003354535.1">
    <property type="nucleotide sequence ID" value="NZ_JH414757.1"/>
</dbReference>
<dbReference type="InterPro" id="IPR036371">
    <property type="entry name" value="TPK_B1-bd_sf"/>
</dbReference>
<keyword evidence="2" id="KW-0547">Nucleotide-binding</keyword>
<dbReference type="InterPro" id="IPR053149">
    <property type="entry name" value="TPK"/>
</dbReference>
<dbReference type="GO" id="GO:0005524">
    <property type="term" value="F:ATP binding"/>
    <property type="evidence" value="ECO:0007669"/>
    <property type="project" value="UniProtKB-KW"/>
</dbReference>
<dbReference type="GO" id="GO:0016301">
    <property type="term" value="F:kinase activity"/>
    <property type="evidence" value="ECO:0007669"/>
    <property type="project" value="UniProtKB-KW"/>
</dbReference>
<dbReference type="SMART" id="SM00983">
    <property type="entry name" value="TPK_B1_binding"/>
    <property type="match status" value="1"/>
</dbReference>
<dbReference type="Pfam" id="PF04263">
    <property type="entry name" value="TPK_catalytic"/>
    <property type="match status" value="1"/>
</dbReference>
<dbReference type="Gene3D" id="3.40.50.10240">
    <property type="entry name" value="Thiamin pyrophosphokinase, catalytic domain"/>
    <property type="match status" value="1"/>
</dbReference>